<keyword evidence="7 8" id="KW-0066">ATP synthesis</keyword>
<dbReference type="InterPro" id="IPR020547">
    <property type="entry name" value="ATP_synth_F1_esu_C"/>
</dbReference>
<dbReference type="InterPro" id="IPR020546">
    <property type="entry name" value="ATP_synth_F1_dsu/esu_N"/>
</dbReference>
<evidence type="ECO:0000313" key="13">
    <source>
        <dbReference type="EMBL" id="PIP73632.1"/>
    </source>
</evidence>
<dbReference type="CDD" id="cd12152">
    <property type="entry name" value="F1-ATPase_delta"/>
    <property type="match status" value="1"/>
</dbReference>
<dbReference type="GO" id="GO:0005886">
    <property type="term" value="C:plasma membrane"/>
    <property type="evidence" value="ECO:0007669"/>
    <property type="project" value="UniProtKB-SubCell"/>
</dbReference>
<keyword evidence="8" id="KW-0375">Hydrogen ion transport</keyword>
<dbReference type="InterPro" id="IPR036794">
    <property type="entry name" value="ATP_F1_dsu/esu_C_sf"/>
</dbReference>
<evidence type="ECO:0000256" key="1">
    <source>
        <dbReference type="ARBA" id="ARBA00004202"/>
    </source>
</evidence>
<keyword evidence="4 8" id="KW-0406">Ion transport</keyword>
<evidence type="ECO:0000256" key="9">
    <source>
        <dbReference type="RuleBase" id="RU003656"/>
    </source>
</evidence>
<dbReference type="InterPro" id="IPR036771">
    <property type="entry name" value="ATPsynth_dsu/esu_N"/>
</dbReference>
<evidence type="ECO:0000256" key="5">
    <source>
        <dbReference type="ARBA" id="ARBA00023136"/>
    </source>
</evidence>
<evidence type="ECO:0000256" key="10">
    <source>
        <dbReference type="SAM" id="Coils"/>
    </source>
</evidence>
<sequence>MKLFTFKVLTPERIVLEDDIESATFPTADGEITVLADHIPYIAPLMAGEMLVKKSDGSEAAFAIAGGFVEFSNNVLSVLADTVERAEEIDIVRAEQARKRAEELMRERERMDEEEFARTAAVLERELARVKVAKKYRVYTHH</sequence>
<evidence type="ECO:0000259" key="11">
    <source>
        <dbReference type="Pfam" id="PF00401"/>
    </source>
</evidence>
<reference evidence="13 14" key="1">
    <citation type="submission" date="2017-09" db="EMBL/GenBank/DDBJ databases">
        <title>Depth-based differentiation of microbial function through sediment-hosted aquifers and enrichment of novel symbionts in the deep terrestrial subsurface.</title>
        <authorList>
            <person name="Probst A.J."/>
            <person name="Ladd B."/>
            <person name="Jarett J.K."/>
            <person name="Geller-Mcgrath D.E."/>
            <person name="Sieber C.M."/>
            <person name="Emerson J.B."/>
            <person name="Anantharaman K."/>
            <person name="Thomas B.C."/>
            <person name="Malmstrom R."/>
            <person name="Stieglmeier M."/>
            <person name="Klingl A."/>
            <person name="Woyke T."/>
            <person name="Ryan C.M."/>
            <person name="Banfield J.F."/>
        </authorList>
    </citation>
    <scope>NUCLEOTIDE SEQUENCE [LARGE SCALE GENOMIC DNA]</scope>
    <source>
        <strain evidence="13">CG22_combo_CG10-13_8_21_14_all_47_15</strain>
    </source>
</reference>
<evidence type="ECO:0000256" key="2">
    <source>
        <dbReference type="ARBA" id="ARBA00005712"/>
    </source>
</evidence>
<dbReference type="SUPFAM" id="SSF51344">
    <property type="entry name" value="Epsilon subunit of F1F0-ATP synthase N-terminal domain"/>
    <property type="match status" value="1"/>
</dbReference>
<comment type="similarity">
    <text evidence="2 8 9">Belongs to the ATPase epsilon chain family.</text>
</comment>
<dbReference type="Gene3D" id="2.60.15.10">
    <property type="entry name" value="F0F1 ATP synthase delta/epsilon subunit, N-terminal"/>
    <property type="match status" value="1"/>
</dbReference>
<dbReference type="GO" id="GO:0005524">
    <property type="term" value="F:ATP binding"/>
    <property type="evidence" value="ECO:0007669"/>
    <property type="project" value="UniProtKB-UniRule"/>
</dbReference>
<dbReference type="SUPFAM" id="SSF46604">
    <property type="entry name" value="Epsilon subunit of F1F0-ATP synthase C-terminal domain"/>
    <property type="match status" value="1"/>
</dbReference>
<evidence type="ECO:0000256" key="6">
    <source>
        <dbReference type="ARBA" id="ARBA00023196"/>
    </source>
</evidence>
<dbReference type="AlphaFoldDB" id="A0A2H0CUN9"/>
<comment type="subunit">
    <text evidence="8 9">F-type ATPases have 2 components, CF(1) - the catalytic core - and CF(0) - the membrane proton channel. CF(1) has five subunits: alpha(3), beta(3), gamma(1), delta(1), epsilon(1). CF(0) has three main subunits: a, b and c.</text>
</comment>
<evidence type="ECO:0000256" key="3">
    <source>
        <dbReference type="ARBA" id="ARBA00022448"/>
    </source>
</evidence>
<comment type="caution">
    <text evidence="13">The sequence shown here is derived from an EMBL/GenBank/DDBJ whole genome shotgun (WGS) entry which is preliminary data.</text>
</comment>
<evidence type="ECO:0000256" key="4">
    <source>
        <dbReference type="ARBA" id="ARBA00023065"/>
    </source>
</evidence>
<protein>
    <recommendedName>
        <fullName evidence="8">ATP synthase epsilon chain</fullName>
    </recommendedName>
    <alternativeName>
        <fullName evidence="8">ATP synthase F1 sector epsilon subunit</fullName>
    </alternativeName>
    <alternativeName>
        <fullName evidence="8">F-ATPase epsilon subunit</fullName>
    </alternativeName>
</protein>
<dbReference type="GO" id="GO:0045259">
    <property type="term" value="C:proton-transporting ATP synthase complex"/>
    <property type="evidence" value="ECO:0007669"/>
    <property type="project" value="UniProtKB-KW"/>
</dbReference>
<proteinExistence type="inferred from homology"/>
<keyword evidence="3 8" id="KW-0813">Transport</keyword>
<accession>A0A2H0CUN9</accession>
<evidence type="ECO:0000313" key="14">
    <source>
        <dbReference type="Proteomes" id="UP000230638"/>
    </source>
</evidence>
<dbReference type="InterPro" id="IPR001469">
    <property type="entry name" value="ATP_synth_F1_dsu/esu"/>
</dbReference>
<evidence type="ECO:0000256" key="7">
    <source>
        <dbReference type="ARBA" id="ARBA00023310"/>
    </source>
</evidence>
<dbReference type="Proteomes" id="UP000230638">
    <property type="component" value="Unassembled WGS sequence"/>
</dbReference>
<evidence type="ECO:0000259" key="12">
    <source>
        <dbReference type="Pfam" id="PF02823"/>
    </source>
</evidence>
<gene>
    <name evidence="8 13" type="primary">atpC</name>
    <name evidence="13" type="ORF">COW88_01320</name>
</gene>
<dbReference type="PANTHER" id="PTHR13822">
    <property type="entry name" value="ATP SYNTHASE DELTA/EPSILON CHAIN"/>
    <property type="match status" value="1"/>
</dbReference>
<comment type="subcellular location">
    <subcellularLocation>
        <location evidence="1 8">Cell membrane</location>
        <topology evidence="1 8">Peripheral membrane protein</topology>
    </subcellularLocation>
</comment>
<feature type="coiled-coil region" evidence="10">
    <location>
        <begin position="84"/>
        <end position="114"/>
    </location>
</feature>
<dbReference type="Pfam" id="PF02823">
    <property type="entry name" value="ATP-synt_DE_N"/>
    <property type="match status" value="1"/>
</dbReference>
<dbReference type="Gene3D" id="1.20.5.440">
    <property type="entry name" value="ATP synthase delta/epsilon subunit, C-terminal domain"/>
    <property type="match status" value="1"/>
</dbReference>
<comment type="function">
    <text evidence="8">Produces ATP from ADP in the presence of a proton gradient across the membrane.</text>
</comment>
<dbReference type="HAMAP" id="MF_00530">
    <property type="entry name" value="ATP_synth_epsil_bac"/>
    <property type="match status" value="1"/>
</dbReference>
<keyword evidence="5 8" id="KW-0472">Membrane</keyword>
<name>A0A2H0CUN9_9BACT</name>
<evidence type="ECO:0000256" key="8">
    <source>
        <dbReference type="HAMAP-Rule" id="MF_00530"/>
    </source>
</evidence>
<dbReference type="EMBL" id="PCTL01000014">
    <property type="protein sequence ID" value="PIP73632.1"/>
    <property type="molecule type" value="Genomic_DNA"/>
</dbReference>
<feature type="domain" description="ATP synthase F1 complex delta/epsilon subunit N-terminal" evidence="12">
    <location>
        <begin position="4"/>
        <end position="82"/>
    </location>
</feature>
<dbReference type="Pfam" id="PF00401">
    <property type="entry name" value="ATP-synt_DE"/>
    <property type="match status" value="1"/>
</dbReference>
<dbReference type="NCBIfam" id="TIGR01216">
    <property type="entry name" value="ATP_synt_epsi"/>
    <property type="match status" value="1"/>
</dbReference>
<dbReference type="PANTHER" id="PTHR13822:SF10">
    <property type="entry name" value="ATP SYNTHASE EPSILON CHAIN, CHLOROPLASTIC"/>
    <property type="match status" value="1"/>
</dbReference>
<feature type="domain" description="ATP synthase epsilon subunit C-terminal" evidence="11">
    <location>
        <begin position="87"/>
        <end position="134"/>
    </location>
</feature>
<dbReference type="GO" id="GO:0046933">
    <property type="term" value="F:proton-transporting ATP synthase activity, rotational mechanism"/>
    <property type="evidence" value="ECO:0007669"/>
    <property type="project" value="UniProtKB-UniRule"/>
</dbReference>
<keyword evidence="10" id="KW-0175">Coiled coil</keyword>
<organism evidence="13 14">
    <name type="scientific">Candidatus Lloydbacteria bacterium CG22_combo_CG10-13_8_21_14_all_47_15</name>
    <dbReference type="NCBI Taxonomy" id="1974635"/>
    <lineage>
        <taxon>Bacteria</taxon>
        <taxon>Candidatus Lloydiibacteriota</taxon>
    </lineage>
</organism>
<keyword evidence="6 8" id="KW-0139">CF(1)</keyword>
<keyword evidence="8" id="KW-1003">Cell membrane</keyword>